<evidence type="ECO:0000256" key="1">
    <source>
        <dbReference type="ARBA" id="ARBA00005384"/>
    </source>
</evidence>
<dbReference type="Gene3D" id="3.40.640.10">
    <property type="entry name" value="Type I PLP-dependent aspartate aminotransferase-like (Major domain)"/>
    <property type="match status" value="1"/>
</dbReference>
<proteinExistence type="inferred from homology"/>
<dbReference type="InterPro" id="IPR015421">
    <property type="entry name" value="PyrdxlP-dep_Trfase_major"/>
</dbReference>
<dbReference type="GeneID" id="90158592"/>
<accession>H6MSL3</accession>
<keyword evidence="4" id="KW-0238">DNA-binding</keyword>
<organism evidence="7 8">
    <name type="scientific">Gordonia polyisoprenivorans (strain DSM 44266 / VH2)</name>
    <dbReference type="NCBI Taxonomy" id="1112204"/>
    <lineage>
        <taxon>Bacteria</taxon>
        <taxon>Bacillati</taxon>
        <taxon>Actinomycetota</taxon>
        <taxon>Actinomycetes</taxon>
        <taxon>Mycobacteriales</taxon>
        <taxon>Gordoniaceae</taxon>
        <taxon>Gordonia</taxon>
    </lineage>
</organism>
<dbReference type="InterPro" id="IPR015424">
    <property type="entry name" value="PyrdxlP-dep_Trfase"/>
</dbReference>
<sequence>MAEKKVNSTEGDPWERVAARLGTDLFLDLQPDPSTTARGRGAMRRRALADALRDAISDGRLPPGTMVPPYRSLAADLGLARGTVAAVYAELVAEGRLTARQGSGTRVAGGIHPQQPASLAPPTVTLPTADHDFALGQPNPSLFPRSAWAASTRRALNGASDSVFASSAPNGSEALRTELAAYLARARGVRTSPDCIVLTTSVSGSLDLLSRTVFGRKVAVESHGLPFHREVIARRGVATSPLPVDARGADVSRLADSGVDAVVLTPSHQYPFGVALAPDRRAEVVKWATRTDAVIVEDDYDGELRYDRDPVGALQGLAPDSVIQTGSVSKSLSPAVRIGWLVLPPRLVSSVMWAKGVREPDASIVDQLVLADMIAAGTYDTHIRRSRQFYRARRDHLIARLAADGIEVSGIAAGLHAVIPLPVDVEHRLLRDCHARGFAFGGLDAMRHPDADPPVDENGVAQGGLVVGFASPANSTFVRDVDALATLITEYR</sequence>
<dbReference type="InterPro" id="IPR036390">
    <property type="entry name" value="WH_DNA-bd_sf"/>
</dbReference>
<dbReference type="SMART" id="SM00345">
    <property type="entry name" value="HTH_GNTR"/>
    <property type="match status" value="1"/>
</dbReference>
<dbReference type="GO" id="GO:0003700">
    <property type="term" value="F:DNA-binding transcription factor activity"/>
    <property type="evidence" value="ECO:0007669"/>
    <property type="project" value="InterPro"/>
</dbReference>
<dbReference type="eggNOG" id="COG1167">
    <property type="taxonomic scope" value="Bacteria"/>
</dbReference>
<dbReference type="EMBL" id="CP003119">
    <property type="protein sequence ID" value="AFA72590.1"/>
    <property type="molecule type" value="Genomic_DNA"/>
</dbReference>
<dbReference type="CDD" id="cd00609">
    <property type="entry name" value="AAT_like"/>
    <property type="match status" value="1"/>
</dbReference>
<dbReference type="HOGENOM" id="CLU_017584_0_1_11"/>
<dbReference type="SUPFAM" id="SSF46785">
    <property type="entry name" value="Winged helix' DNA-binding domain"/>
    <property type="match status" value="1"/>
</dbReference>
<keyword evidence="3" id="KW-0805">Transcription regulation</keyword>
<evidence type="ECO:0000256" key="3">
    <source>
        <dbReference type="ARBA" id="ARBA00023015"/>
    </source>
</evidence>
<dbReference type="Proteomes" id="UP000009154">
    <property type="component" value="Chromosome"/>
</dbReference>
<gene>
    <name evidence="7" type="ordered locus">GPOL_c15410</name>
</gene>
<dbReference type="PANTHER" id="PTHR46577">
    <property type="entry name" value="HTH-TYPE TRANSCRIPTIONAL REGULATORY PROTEIN GABR"/>
    <property type="match status" value="1"/>
</dbReference>
<dbReference type="GO" id="GO:0003677">
    <property type="term" value="F:DNA binding"/>
    <property type="evidence" value="ECO:0007669"/>
    <property type="project" value="UniProtKB-KW"/>
</dbReference>
<dbReference type="GO" id="GO:0030170">
    <property type="term" value="F:pyridoxal phosphate binding"/>
    <property type="evidence" value="ECO:0007669"/>
    <property type="project" value="InterPro"/>
</dbReference>
<comment type="similarity">
    <text evidence="1">In the C-terminal section; belongs to the class-I pyridoxal-phosphate-dependent aminotransferase family.</text>
</comment>
<dbReference type="Pfam" id="PF00392">
    <property type="entry name" value="GntR"/>
    <property type="match status" value="1"/>
</dbReference>
<dbReference type="STRING" id="1112204.GPOL_c15410"/>
<dbReference type="AlphaFoldDB" id="H6MSL3"/>
<dbReference type="InterPro" id="IPR004839">
    <property type="entry name" value="Aminotransferase_I/II_large"/>
</dbReference>
<keyword evidence="2" id="KW-0663">Pyridoxal phosphate</keyword>
<feature type="domain" description="HTH gntR-type" evidence="6">
    <location>
        <begin position="42"/>
        <end position="110"/>
    </location>
</feature>
<dbReference type="RefSeq" id="WP_014359435.1">
    <property type="nucleotide sequence ID" value="NC_016906.1"/>
</dbReference>
<evidence type="ECO:0000313" key="8">
    <source>
        <dbReference type="Proteomes" id="UP000009154"/>
    </source>
</evidence>
<dbReference type="InterPro" id="IPR036388">
    <property type="entry name" value="WH-like_DNA-bd_sf"/>
</dbReference>
<dbReference type="KEGG" id="gpo:GPOL_c15410"/>
<dbReference type="PANTHER" id="PTHR46577:SF1">
    <property type="entry name" value="HTH-TYPE TRANSCRIPTIONAL REGULATORY PROTEIN GABR"/>
    <property type="match status" value="1"/>
</dbReference>
<dbReference type="Pfam" id="PF00155">
    <property type="entry name" value="Aminotran_1_2"/>
    <property type="match status" value="1"/>
</dbReference>
<protein>
    <submittedName>
        <fullName evidence="7">Putative transcriptional regulator, GntR family with aminotransferase domain</fullName>
    </submittedName>
</protein>
<evidence type="ECO:0000313" key="7">
    <source>
        <dbReference type="EMBL" id="AFA72590.1"/>
    </source>
</evidence>
<evidence type="ECO:0000256" key="5">
    <source>
        <dbReference type="ARBA" id="ARBA00023163"/>
    </source>
</evidence>
<evidence type="ECO:0000256" key="2">
    <source>
        <dbReference type="ARBA" id="ARBA00022898"/>
    </source>
</evidence>
<dbReference type="PROSITE" id="PS50949">
    <property type="entry name" value="HTH_GNTR"/>
    <property type="match status" value="1"/>
</dbReference>
<keyword evidence="7" id="KW-0032">Aminotransferase</keyword>
<keyword evidence="7" id="KW-0808">Transferase</keyword>
<keyword evidence="5" id="KW-0804">Transcription</keyword>
<evidence type="ECO:0000259" key="6">
    <source>
        <dbReference type="PROSITE" id="PS50949"/>
    </source>
</evidence>
<dbReference type="CDD" id="cd07377">
    <property type="entry name" value="WHTH_GntR"/>
    <property type="match status" value="1"/>
</dbReference>
<name>H6MSL3_GORPV</name>
<dbReference type="GO" id="GO:0008483">
    <property type="term" value="F:transaminase activity"/>
    <property type="evidence" value="ECO:0007669"/>
    <property type="project" value="UniProtKB-KW"/>
</dbReference>
<dbReference type="SUPFAM" id="SSF53383">
    <property type="entry name" value="PLP-dependent transferases"/>
    <property type="match status" value="1"/>
</dbReference>
<dbReference type="InterPro" id="IPR000524">
    <property type="entry name" value="Tscrpt_reg_HTH_GntR"/>
</dbReference>
<dbReference type="InterPro" id="IPR051446">
    <property type="entry name" value="HTH_trans_reg/aminotransferase"/>
</dbReference>
<reference evidence="7 8" key="1">
    <citation type="journal article" date="2012" name="Appl. Environ. Microbiol.">
        <title>Involvement of two latex-clearing proteins during rubber degradation and insights into the subsequent degradation pathway revealed by the genome sequence of Gordonia polyisoprenivorans strain VH2.</title>
        <authorList>
            <person name="Hiessl S."/>
            <person name="Schuldes J."/>
            <person name="Thurmer A."/>
            <person name="Halbsguth T."/>
            <person name="Broker D."/>
            <person name="Angelov A."/>
            <person name="Liebl W."/>
            <person name="Daniel R."/>
            <person name="Steinbuchel A."/>
        </authorList>
    </citation>
    <scope>NUCLEOTIDE SEQUENCE [LARGE SCALE GENOMIC DNA]</scope>
    <source>
        <strain evidence="8">DSM 44266 / VH2</strain>
    </source>
</reference>
<dbReference type="Gene3D" id="1.10.10.10">
    <property type="entry name" value="Winged helix-like DNA-binding domain superfamily/Winged helix DNA-binding domain"/>
    <property type="match status" value="1"/>
</dbReference>
<keyword evidence="8" id="KW-1185">Reference proteome</keyword>
<evidence type="ECO:0000256" key="4">
    <source>
        <dbReference type="ARBA" id="ARBA00023125"/>
    </source>
</evidence>